<dbReference type="EMBL" id="UYJE01007806">
    <property type="protein sequence ID" value="VDI58069.1"/>
    <property type="molecule type" value="Genomic_DNA"/>
</dbReference>
<dbReference type="Gene3D" id="3.30.70.270">
    <property type="match status" value="1"/>
</dbReference>
<dbReference type="InterPro" id="IPR043502">
    <property type="entry name" value="DNA/RNA_pol_sf"/>
</dbReference>
<evidence type="ECO:0000259" key="1">
    <source>
        <dbReference type="PROSITE" id="PS50878"/>
    </source>
</evidence>
<dbReference type="Proteomes" id="UP000596742">
    <property type="component" value="Unassembled WGS sequence"/>
</dbReference>
<gene>
    <name evidence="2" type="ORF">MGAL_10B000737</name>
</gene>
<dbReference type="CDD" id="cd01650">
    <property type="entry name" value="RT_nLTR_like"/>
    <property type="match status" value="1"/>
</dbReference>
<comment type="caution">
    <text evidence="2">The sequence shown here is derived from an EMBL/GenBank/DDBJ whole genome shotgun (WGS) entry which is preliminary data.</text>
</comment>
<dbReference type="PANTHER" id="PTHR47027">
    <property type="entry name" value="REVERSE TRANSCRIPTASE DOMAIN-CONTAINING PROTEIN"/>
    <property type="match status" value="1"/>
</dbReference>
<dbReference type="InterPro" id="IPR043128">
    <property type="entry name" value="Rev_trsase/Diguanyl_cyclase"/>
</dbReference>
<protein>
    <recommendedName>
        <fullName evidence="1">Reverse transcriptase domain-containing protein</fullName>
    </recommendedName>
</protein>
<feature type="domain" description="Reverse transcriptase" evidence="1">
    <location>
        <begin position="72"/>
        <end position="344"/>
    </location>
</feature>
<dbReference type="Pfam" id="PF00078">
    <property type="entry name" value="RVT_1"/>
    <property type="match status" value="1"/>
</dbReference>
<dbReference type="InterPro" id="IPR000477">
    <property type="entry name" value="RT_dom"/>
</dbReference>
<dbReference type="AlphaFoldDB" id="A0A8B6G3C1"/>
<dbReference type="OrthoDB" id="6151114at2759"/>
<sequence length="375" mass="43335">MQNEVKDFLSSVEKNEVFPDSHISVKIDREQIDKIIRNLQSYKTSGIDEIPNEFLRFGGDALVDSLVDLFTIITDLEAVPDDWQNDIIKSLLKAGSVYDIDNYRGITLTSNMYKVYSKILEESVMTYLEENNILGEVQEAFRKNRRTEDHIFTLQGICSIRKAKKYKTFLAFLDLSKAFDRVWRDGLFYLLWKTGIQGKCWKLLKSLYSNVSNKVLFGNCETDFFDQEFGLKQGCVLSPALFSDLMNDLVSLLEANNVGAELSSQLVNCLLFADDVVLIGKSEAELHRLLDITANFASKWNLKFNQNKSMVMIIGKRLDKDKKWQLGNLLLEEANEYKYLGVYFTRSLTFAYHINCYLKDNFERKLNYMTIKVAK</sequence>
<reference evidence="2" key="1">
    <citation type="submission" date="2018-11" db="EMBL/GenBank/DDBJ databases">
        <authorList>
            <person name="Alioto T."/>
            <person name="Alioto T."/>
        </authorList>
    </citation>
    <scope>NUCLEOTIDE SEQUENCE</scope>
</reference>
<dbReference type="SUPFAM" id="SSF56672">
    <property type="entry name" value="DNA/RNA polymerases"/>
    <property type="match status" value="1"/>
</dbReference>
<name>A0A8B6G3C1_MYTGA</name>
<accession>A0A8B6G3C1</accession>
<keyword evidence="3" id="KW-1185">Reference proteome</keyword>
<evidence type="ECO:0000313" key="2">
    <source>
        <dbReference type="EMBL" id="VDI58069.1"/>
    </source>
</evidence>
<dbReference type="PANTHER" id="PTHR47027:SF30">
    <property type="entry name" value="THAP-TYPE DOMAIN-CONTAINING PROTEIN"/>
    <property type="match status" value="1"/>
</dbReference>
<dbReference type="PROSITE" id="PS50878">
    <property type="entry name" value="RT_POL"/>
    <property type="match status" value="1"/>
</dbReference>
<evidence type="ECO:0000313" key="3">
    <source>
        <dbReference type="Proteomes" id="UP000596742"/>
    </source>
</evidence>
<proteinExistence type="predicted"/>
<organism evidence="2 3">
    <name type="scientific">Mytilus galloprovincialis</name>
    <name type="common">Mediterranean mussel</name>
    <dbReference type="NCBI Taxonomy" id="29158"/>
    <lineage>
        <taxon>Eukaryota</taxon>
        <taxon>Metazoa</taxon>
        <taxon>Spiralia</taxon>
        <taxon>Lophotrochozoa</taxon>
        <taxon>Mollusca</taxon>
        <taxon>Bivalvia</taxon>
        <taxon>Autobranchia</taxon>
        <taxon>Pteriomorphia</taxon>
        <taxon>Mytilida</taxon>
        <taxon>Mytiloidea</taxon>
        <taxon>Mytilidae</taxon>
        <taxon>Mytilinae</taxon>
        <taxon>Mytilus</taxon>
    </lineage>
</organism>